<evidence type="ECO:0000256" key="1">
    <source>
        <dbReference type="ARBA" id="ARBA00023125"/>
    </source>
</evidence>
<dbReference type="Gene3D" id="1.10.357.10">
    <property type="entry name" value="Tetracycline Repressor, domain 2"/>
    <property type="match status" value="1"/>
</dbReference>
<sequence length="237" mass="26736">MPKTQPAASKAAKPNSTRARILAAARSLFNRDGERNVTTNHIAASLNISPGNLYYYFRNKSDILLELYSVHRDRMLAMLSLPPQTPFSIALKAELMAKLAQAMWEDRYIYRDLEHILSASDAIATLHQQTFHAVFAKTLELHTALEQAGLIVATPREQRDLTYNAWIILTNWIGFLRTTAQVDVGDEASQALINRGVYQVLALEKAFMTAEARAQVDAWADRYYTALDELHEPDHAH</sequence>
<organism evidence="4 5">
    <name type="scientific">Simiduia agarivorans (strain DSM 21679 / JCM 13881 / BCRC 17597 / SA1)</name>
    <dbReference type="NCBI Taxonomy" id="1117647"/>
    <lineage>
        <taxon>Bacteria</taxon>
        <taxon>Pseudomonadati</taxon>
        <taxon>Pseudomonadota</taxon>
        <taxon>Gammaproteobacteria</taxon>
        <taxon>Cellvibrionales</taxon>
        <taxon>Cellvibrionaceae</taxon>
        <taxon>Simiduia</taxon>
    </lineage>
</organism>
<dbReference type="STRING" id="1117647.M5M_00875"/>
<keyword evidence="1 2" id="KW-0238">DNA-binding</keyword>
<evidence type="ECO:0000256" key="2">
    <source>
        <dbReference type="PROSITE-ProRule" id="PRU00335"/>
    </source>
</evidence>
<gene>
    <name evidence="4" type="ordered locus">M5M_00875</name>
</gene>
<dbReference type="GO" id="GO:0003700">
    <property type="term" value="F:DNA-binding transcription factor activity"/>
    <property type="evidence" value="ECO:0007669"/>
    <property type="project" value="TreeGrafter"/>
</dbReference>
<dbReference type="PANTHER" id="PTHR30055:SF223">
    <property type="entry name" value="HTH-TYPE TRANSCRIPTIONAL REGULATOR UIDR"/>
    <property type="match status" value="1"/>
</dbReference>
<reference evidence="4 5" key="1">
    <citation type="journal article" date="2013" name="Genome Announc.">
        <title>Complete genome sequence of Simiduia agarivorans SA1(T), a marine bacterium able to degrade a variety of polysaccharides.</title>
        <authorList>
            <person name="Lin S.Y."/>
            <person name="Shieh W.Y."/>
            <person name="Chen J.S."/>
            <person name="Tang S.L."/>
        </authorList>
    </citation>
    <scope>NUCLEOTIDE SEQUENCE [LARGE SCALE GENOMIC DNA]</scope>
    <source>
        <strain evidence="5">DSM 21679 / JCM 13881 / BCRC 17597 / SA1</strain>
    </source>
</reference>
<accession>K4KGS3</accession>
<dbReference type="KEGG" id="saga:M5M_00875"/>
<feature type="DNA-binding region" description="H-T-H motif" evidence="2">
    <location>
        <begin position="38"/>
        <end position="57"/>
    </location>
</feature>
<dbReference type="Pfam" id="PF13972">
    <property type="entry name" value="TetR"/>
    <property type="match status" value="1"/>
</dbReference>
<dbReference type="EMBL" id="CP003746">
    <property type="protein sequence ID" value="AFU97410.1"/>
    <property type="molecule type" value="Genomic_DNA"/>
</dbReference>
<protein>
    <submittedName>
        <fullName evidence="4">TetR family transcriptional regulator</fullName>
    </submittedName>
</protein>
<dbReference type="RefSeq" id="WP_015045583.1">
    <property type="nucleotide sequence ID" value="NC_018868.3"/>
</dbReference>
<dbReference type="Pfam" id="PF00440">
    <property type="entry name" value="TetR_N"/>
    <property type="match status" value="1"/>
</dbReference>
<evidence type="ECO:0000313" key="5">
    <source>
        <dbReference type="Proteomes" id="UP000000466"/>
    </source>
</evidence>
<dbReference type="HOGENOM" id="CLU_091262_0_0_6"/>
<evidence type="ECO:0000259" key="3">
    <source>
        <dbReference type="PROSITE" id="PS50977"/>
    </source>
</evidence>
<name>K4KGS3_SIMAS</name>
<dbReference type="SUPFAM" id="SSF46689">
    <property type="entry name" value="Homeodomain-like"/>
    <property type="match status" value="1"/>
</dbReference>
<dbReference type="PANTHER" id="PTHR30055">
    <property type="entry name" value="HTH-TYPE TRANSCRIPTIONAL REGULATOR RUTR"/>
    <property type="match status" value="1"/>
</dbReference>
<feature type="domain" description="HTH tetR-type" evidence="3">
    <location>
        <begin position="15"/>
        <end position="75"/>
    </location>
</feature>
<dbReference type="Proteomes" id="UP000000466">
    <property type="component" value="Chromosome"/>
</dbReference>
<dbReference type="InterPro" id="IPR009057">
    <property type="entry name" value="Homeodomain-like_sf"/>
</dbReference>
<evidence type="ECO:0000313" key="4">
    <source>
        <dbReference type="EMBL" id="AFU97410.1"/>
    </source>
</evidence>
<dbReference type="eggNOG" id="COG1309">
    <property type="taxonomic scope" value="Bacteria"/>
</dbReference>
<dbReference type="InterPro" id="IPR001647">
    <property type="entry name" value="HTH_TetR"/>
</dbReference>
<dbReference type="GO" id="GO:0000976">
    <property type="term" value="F:transcription cis-regulatory region binding"/>
    <property type="evidence" value="ECO:0007669"/>
    <property type="project" value="TreeGrafter"/>
</dbReference>
<dbReference type="AlphaFoldDB" id="K4KGS3"/>
<dbReference type="InterPro" id="IPR050109">
    <property type="entry name" value="HTH-type_TetR-like_transc_reg"/>
</dbReference>
<dbReference type="PROSITE" id="PS50977">
    <property type="entry name" value="HTH_TETR_2"/>
    <property type="match status" value="1"/>
</dbReference>
<dbReference type="InterPro" id="IPR025722">
    <property type="entry name" value="TetR"/>
</dbReference>
<proteinExistence type="predicted"/>
<dbReference type="OrthoDB" id="5816932at2"/>
<dbReference type="PRINTS" id="PR00455">
    <property type="entry name" value="HTHTETR"/>
</dbReference>
<keyword evidence="5" id="KW-1185">Reference proteome</keyword>